<keyword evidence="2" id="KW-1185">Reference proteome</keyword>
<evidence type="ECO:0000313" key="1">
    <source>
        <dbReference type="EMBL" id="KAI9907590.1"/>
    </source>
</evidence>
<reference evidence="1 2" key="1">
    <citation type="journal article" date="2022" name="bioRxiv">
        <title>The genome of the oomycete Peronosclerospora sorghi, a cosmopolitan pathogen of maize and sorghum, is inflated with dispersed pseudogenes.</title>
        <authorList>
            <person name="Fletcher K."/>
            <person name="Martin F."/>
            <person name="Isakeit T."/>
            <person name="Cavanaugh K."/>
            <person name="Magill C."/>
            <person name="Michelmore R."/>
        </authorList>
    </citation>
    <scope>NUCLEOTIDE SEQUENCE [LARGE SCALE GENOMIC DNA]</scope>
    <source>
        <strain evidence="1">P6</strain>
    </source>
</reference>
<dbReference type="Proteomes" id="UP001163321">
    <property type="component" value="Chromosome 8"/>
</dbReference>
<name>A0ACC0VMM5_9STRA</name>
<organism evidence="1 2">
    <name type="scientific">Peronosclerospora sorghi</name>
    <dbReference type="NCBI Taxonomy" id="230839"/>
    <lineage>
        <taxon>Eukaryota</taxon>
        <taxon>Sar</taxon>
        <taxon>Stramenopiles</taxon>
        <taxon>Oomycota</taxon>
        <taxon>Peronosporomycetes</taxon>
        <taxon>Peronosporales</taxon>
        <taxon>Peronosporaceae</taxon>
        <taxon>Peronosclerospora</taxon>
    </lineage>
</organism>
<protein>
    <submittedName>
        <fullName evidence="1">Uncharacterized protein</fullName>
    </submittedName>
</protein>
<sequence length="141" mass="16145">MQATKRKAGADADDGPIKRRKCPYLDTINHQMLDFDFEKVCSISLSDLNVYACLVCGKYFKGRGRNTHAFTHSVQNSHHVFINLRTDRIYCLPDNYEVVDQTLKPVQDALRPTFQAAQIARLDQNRMLAQDAFGVSLHWTQ</sequence>
<dbReference type="EMBL" id="CM047587">
    <property type="protein sequence ID" value="KAI9907590.1"/>
    <property type="molecule type" value="Genomic_DNA"/>
</dbReference>
<comment type="caution">
    <text evidence="1">The sequence shown here is derived from an EMBL/GenBank/DDBJ whole genome shotgun (WGS) entry which is preliminary data.</text>
</comment>
<gene>
    <name evidence="1" type="ORF">PsorP6_004350</name>
</gene>
<accession>A0ACC0VMM5</accession>
<proteinExistence type="predicted"/>
<evidence type="ECO:0000313" key="2">
    <source>
        <dbReference type="Proteomes" id="UP001163321"/>
    </source>
</evidence>